<dbReference type="Pfam" id="PF07715">
    <property type="entry name" value="Plug"/>
    <property type="match status" value="1"/>
</dbReference>
<evidence type="ECO:0000256" key="10">
    <source>
        <dbReference type="ARBA" id="ARBA00023237"/>
    </source>
</evidence>
<gene>
    <name evidence="16" type="ORF">FHS48_002656</name>
</gene>
<dbReference type="PANTHER" id="PTHR32552:SF81">
    <property type="entry name" value="TONB-DEPENDENT OUTER MEMBRANE RECEPTOR"/>
    <property type="match status" value="1"/>
</dbReference>
<dbReference type="GO" id="GO:0006826">
    <property type="term" value="P:iron ion transport"/>
    <property type="evidence" value="ECO:0007669"/>
    <property type="project" value="UniProtKB-KW"/>
</dbReference>
<keyword evidence="8 12" id="KW-0798">TonB box</keyword>
<evidence type="ECO:0000256" key="13">
    <source>
        <dbReference type="SAM" id="MobiDB-lite"/>
    </source>
</evidence>
<dbReference type="EMBL" id="JACIIX010000010">
    <property type="protein sequence ID" value="MBB6211219.1"/>
    <property type="molecule type" value="Genomic_DNA"/>
</dbReference>
<evidence type="ECO:0000256" key="1">
    <source>
        <dbReference type="ARBA" id="ARBA00004571"/>
    </source>
</evidence>
<dbReference type="InterPro" id="IPR036942">
    <property type="entry name" value="Beta-barrel_TonB_sf"/>
</dbReference>
<keyword evidence="17" id="KW-1185">Reference proteome</keyword>
<evidence type="ECO:0000256" key="12">
    <source>
        <dbReference type="RuleBase" id="RU003357"/>
    </source>
</evidence>
<keyword evidence="3 11" id="KW-1134">Transmembrane beta strand</keyword>
<dbReference type="AlphaFoldDB" id="A0A7X0DNC4"/>
<dbReference type="GO" id="GO:0009279">
    <property type="term" value="C:cell outer membrane"/>
    <property type="evidence" value="ECO:0007669"/>
    <property type="project" value="UniProtKB-SubCell"/>
</dbReference>
<evidence type="ECO:0000256" key="3">
    <source>
        <dbReference type="ARBA" id="ARBA00022452"/>
    </source>
</evidence>
<evidence type="ECO:0000256" key="5">
    <source>
        <dbReference type="ARBA" id="ARBA00022692"/>
    </source>
</evidence>
<evidence type="ECO:0000256" key="8">
    <source>
        <dbReference type="ARBA" id="ARBA00023077"/>
    </source>
</evidence>
<sequence>MRSLKSDRPMGGMTRRIKTVALSGVAFSGVALSGGLEPGLFGPGMAVAQTVPSSQSPAVLAPVTVTAQKRTEDAAAVPISMDVRSGDRLEEQRILQTPDLLRSSPNAHMNGGATGAAYTPYMAIRGVGSDLNDAEASIGMFVDGVPVSDTQSYTSGLLDMERVEILRGPQGTLYGRNTLGGSVNLVSRKADPTRTEGRMTAGYGSFGQIRLEGMVNAPVVPGTSAVRLAISQDRSDGYTDNRAAGTKNANARTATQARGSVTAEVNDSTRLMLSVDGQTQTFRDGVSQTLASFRAGDDGVSVDNPFHGEMKSLGGRAELTHDLAGGYTLTSLTGLRRQDTDYAGRSAPTSYFAPTNAQMQAFGVTGYDHRFNNPFEGSFSQMTQELRLTSPETGPLRYVLGAYGEVSRSERTYGAESSWQNNAVLSGTGVSLSMDGTTDTRAAAVFGDGSYALTEAWDVFGGLRVGYEEKDYQYRLGSTNASYTALMLNTVARAYDDSLSATYATPKAGLRYHLDDDNSVFGSVSQGYKSGGFNNGLIYPSSPSEFAEERLTNYEVGMKNSLFGGRLRLDSALFYIDWKDQQVLAFDSAAQSTSTVNASRSRSYGGELSGEVQLGDGWRAALGVGYADATYVDFKNAPATGGTGSRDASGKQQQYHSKLTGTAELGYDWSLGVGDLTGSAALGYRYRSKSYFDVNNTIAQDGYGVVDARIGVENDHYGVHLWGRNLTDERYIVSGADLGNGVLVSQGEPLAVGISGTVRF</sequence>
<reference evidence="16 17" key="1">
    <citation type="submission" date="2020-08" db="EMBL/GenBank/DDBJ databases">
        <title>Genomic Encyclopedia of Type Strains, Phase IV (KMG-IV): sequencing the most valuable type-strain genomes for metagenomic binning, comparative biology and taxonomic classification.</title>
        <authorList>
            <person name="Goeker M."/>
        </authorList>
    </citation>
    <scope>NUCLEOTIDE SEQUENCE [LARGE SCALE GENOMIC DNA]</scope>
    <source>
        <strain evidence="16 17">DSM 11590</strain>
    </source>
</reference>
<dbReference type="Pfam" id="PF00593">
    <property type="entry name" value="TonB_dep_Rec_b-barrel"/>
    <property type="match status" value="1"/>
</dbReference>
<feature type="domain" description="TonB-dependent receptor-like beta-barrel" evidence="14">
    <location>
        <begin position="266"/>
        <end position="726"/>
    </location>
</feature>
<dbReference type="SUPFAM" id="SSF56935">
    <property type="entry name" value="Porins"/>
    <property type="match status" value="1"/>
</dbReference>
<organism evidence="16 17">
    <name type="scientific">Novispirillum itersonii</name>
    <name type="common">Aquaspirillum itersonii</name>
    <dbReference type="NCBI Taxonomy" id="189"/>
    <lineage>
        <taxon>Bacteria</taxon>
        <taxon>Pseudomonadati</taxon>
        <taxon>Pseudomonadota</taxon>
        <taxon>Alphaproteobacteria</taxon>
        <taxon>Rhodospirillales</taxon>
        <taxon>Novispirillaceae</taxon>
        <taxon>Novispirillum</taxon>
    </lineage>
</organism>
<evidence type="ECO:0000256" key="11">
    <source>
        <dbReference type="PROSITE-ProRule" id="PRU01360"/>
    </source>
</evidence>
<dbReference type="Proteomes" id="UP000544872">
    <property type="component" value="Unassembled WGS sequence"/>
</dbReference>
<feature type="compositionally biased region" description="Polar residues" evidence="13">
    <location>
        <begin position="247"/>
        <end position="263"/>
    </location>
</feature>
<evidence type="ECO:0000259" key="15">
    <source>
        <dbReference type="Pfam" id="PF07715"/>
    </source>
</evidence>
<comment type="caution">
    <text evidence="16">The sequence shown here is derived from an EMBL/GenBank/DDBJ whole genome shotgun (WGS) entry which is preliminary data.</text>
</comment>
<accession>A0A7X0DNC4</accession>
<feature type="region of interest" description="Disordered" evidence="13">
    <location>
        <begin position="237"/>
        <end position="263"/>
    </location>
</feature>
<dbReference type="Gene3D" id="2.40.170.20">
    <property type="entry name" value="TonB-dependent receptor, beta-barrel domain"/>
    <property type="match status" value="1"/>
</dbReference>
<evidence type="ECO:0000256" key="6">
    <source>
        <dbReference type="ARBA" id="ARBA00023004"/>
    </source>
</evidence>
<evidence type="ECO:0000256" key="2">
    <source>
        <dbReference type="ARBA" id="ARBA00022448"/>
    </source>
</evidence>
<keyword evidence="5 11" id="KW-0812">Transmembrane</keyword>
<dbReference type="InterPro" id="IPR012910">
    <property type="entry name" value="Plug_dom"/>
</dbReference>
<keyword evidence="2 11" id="KW-0813">Transport</keyword>
<comment type="subcellular location">
    <subcellularLocation>
        <location evidence="1 11">Cell outer membrane</location>
        <topology evidence="1 11">Multi-pass membrane protein</topology>
    </subcellularLocation>
</comment>
<evidence type="ECO:0000313" key="17">
    <source>
        <dbReference type="Proteomes" id="UP000544872"/>
    </source>
</evidence>
<dbReference type="InterPro" id="IPR039426">
    <property type="entry name" value="TonB-dep_rcpt-like"/>
</dbReference>
<feature type="domain" description="TonB-dependent receptor plug" evidence="15">
    <location>
        <begin position="75"/>
        <end position="181"/>
    </location>
</feature>
<protein>
    <submittedName>
        <fullName evidence="16">Iron complex outermembrane receptor protein</fullName>
    </submittedName>
</protein>
<evidence type="ECO:0000256" key="9">
    <source>
        <dbReference type="ARBA" id="ARBA00023136"/>
    </source>
</evidence>
<dbReference type="RefSeq" id="WP_184264042.1">
    <property type="nucleotide sequence ID" value="NZ_JACIIX010000010.1"/>
</dbReference>
<keyword evidence="6" id="KW-0408">Iron</keyword>
<keyword evidence="7" id="KW-0406">Ion transport</keyword>
<proteinExistence type="inferred from homology"/>
<keyword evidence="9 11" id="KW-0472">Membrane</keyword>
<dbReference type="PANTHER" id="PTHR32552">
    <property type="entry name" value="FERRICHROME IRON RECEPTOR-RELATED"/>
    <property type="match status" value="1"/>
</dbReference>
<name>A0A7X0DNC4_NOVIT</name>
<evidence type="ECO:0000259" key="14">
    <source>
        <dbReference type="Pfam" id="PF00593"/>
    </source>
</evidence>
<evidence type="ECO:0000313" key="16">
    <source>
        <dbReference type="EMBL" id="MBB6211219.1"/>
    </source>
</evidence>
<evidence type="ECO:0000256" key="7">
    <source>
        <dbReference type="ARBA" id="ARBA00023065"/>
    </source>
</evidence>
<keyword evidence="10 11" id="KW-0998">Cell outer membrane</keyword>
<keyword evidence="16" id="KW-0675">Receptor</keyword>
<dbReference type="InterPro" id="IPR000531">
    <property type="entry name" value="Beta-barrel_TonB"/>
</dbReference>
<comment type="similarity">
    <text evidence="11 12">Belongs to the TonB-dependent receptor family.</text>
</comment>
<dbReference type="PROSITE" id="PS52016">
    <property type="entry name" value="TONB_DEPENDENT_REC_3"/>
    <property type="match status" value="1"/>
</dbReference>
<keyword evidence="4" id="KW-0410">Iron transport</keyword>
<evidence type="ECO:0000256" key="4">
    <source>
        <dbReference type="ARBA" id="ARBA00022496"/>
    </source>
</evidence>